<evidence type="ECO:0000256" key="10">
    <source>
        <dbReference type="ARBA" id="ARBA00022777"/>
    </source>
</evidence>
<evidence type="ECO:0000256" key="6">
    <source>
        <dbReference type="ARBA" id="ARBA00022519"/>
    </source>
</evidence>
<keyword evidence="14" id="KW-0829">Tyrosine-protein kinase</keyword>
<dbReference type="Pfam" id="PF13614">
    <property type="entry name" value="AAA_31"/>
    <property type="match status" value="1"/>
</dbReference>
<keyword evidence="9" id="KW-0547">Nucleotide-binding</keyword>
<comment type="similarity">
    <text evidence="2">Belongs to the CpsD/CapB family.</text>
</comment>
<evidence type="ECO:0000256" key="5">
    <source>
        <dbReference type="ARBA" id="ARBA00022475"/>
    </source>
</evidence>
<evidence type="ECO:0000256" key="11">
    <source>
        <dbReference type="ARBA" id="ARBA00022840"/>
    </source>
</evidence>
<dbReference type="GO" id="GO:0004715">
    <property type="term" value="F:non-membrane spanning protein tyrosine kinase activity"/>
    <property type="evidence" value="ECO:0007669"/>
    <property type="project" value="UniProtKB-EC"/>
</dbReference>
<feature type="transmembrane region" description="Helical" evidence="16">
    <location>
        <begin position="419"/>
        <end position="443"/>
    </location>
</feature>
<dbReference type="RefSeq" id="WP_085850193.1">
    <property type="nucleotide sequence ID" value="NZ_FNZV01000011.1"/>
</dbReference>
<keyword evidence="10 20" id="KW-0418">Kinase</keyword>
<evidence type="ECO:0000259" key="19">
    <source>
        <dbReference type="Pfam" id="PF13807"/>
    </source>
</evidence>
<feature type="transmembrane region" description="Helical" evidence="16">
    <location>
        <begin position="20"/>
        <end position="39"/>
    </location>
</feature>
<name>A0A1Y5TAZ7_9RHOB</name>
<proteinExistence type="inferred from homology"/>
<keyword evidence="6" id="KW-0997">Cell inner membrane</keyword>
<feature type="domain" description="AAA" evidence="18">
    <location>
        <begin position="513"/>
        <end position="660"/>
    </location>
</feature>
<evidence type="ECO:0000313" key="21">
    <source>
        <dbReference type="Proteomes" id="UP000193307"/>
    </source>
</evidence>
<dbReference type="InterPro" id="IPR003856">
    <property type="entry name" value="LPS_length_determ_N"/>
</dbReference>
<dbReference type="STRING" id="658057.SAMN04488032_111134"/>
<dbReference type="InterPro" id="IPR005702">
    <property type="entry name" value="Wzc-like_C"/>
</dbReference>
<dbReference type="GO" id="GO:0005524">
    <property type="term" value="F:ATP binding"/>
    <property type="evidence" value="ECO:0007669"/>
    <property type="project" value="UniProtKB-KW"/>
</dbReference>
<keyword evidence="13 16" id="KW-0472">Membrane</keyword>
<dbReference type="AlphaFoldDB" id="A0A1Y5TAZ7"/>
<evidence type="ECO:0000256" key="8">
    <source>
        <dbReference type="ARBA" id="ARBA00022692"/>
    </source>
</evidence>
<dbReference type="InterPro" id="IPR027417">
    <property type="entry name" value="P-loop_NTPase"/>
</dbReference>
<keyword evidence="12 16" id="KW-1133">Transmembrane helix</keyword>
<evidence type="ECO:0000256" key="13">
    <source>
        <dbReference type="ARBA" id="ARBA00023136"/>
    </source>
</evidence>
<protein>
    <recommendedName>
        <fullName evidence="4">non-specific protein-tyrosine kinase</fullName>
        <ecNumber evidence="4">2.7.10.2</ecNumber>
    </recommendedName>
</protein>
<dbReference type="InterPro" id="IPR050445">
    <property type="entry name" value="Bact_polysacc_biosynth/exp"/>
</dbReference>
<dbReference type="PANTHER" id="PTHR32309:SF13">
    <property type="entry name" value="FERRIC ENTEROBACTIN TRANSPORT PROTEIN FEPE"/>
    <property type="match status" value="1"/>
</dbReference>
<comment type="similarity">
    <text evidence="3">Belongs to the etk/wzc family.</text>
</comment>
<evidence type="ECO:0000256" key="12">
    <source>
        <dbReference type="ARBA" id="ARBA00022989"/>
    </source>
</evidence>
<evidence type="ECO:0000256" key="2">
    <source>
        <dbReference type="ARBA" id="ARBA00007316"/>
    </source>
</evidence>
<dbReference type="InterPro" id="IPR032807">
    <property type="entry name" value="GNVR"/>
</dbReference>
<comment type="subcellular location">
    <subcellularLocation>
        <location evidence="1">Cell inner membrane</location>
        <topology evidence="1">Multi-pass membrane protein</topology>
    </subcellularLocation>
</comment>
<evidence type="ECO:0000256" key="16">
    <source>
        <dbReference type="SAM" id="Phobius"/>
    </source>
</evidence>
<accession>A0A1Y5TAZ7</accession>
<evidence type="ECO:0000256" key="1">
    <source>
        <dbReference type="ARBA" id="ARBA00004429"/>
    </source>
</evidence>
<evidence type="ECO:0000256" key="9">
    <source>
        <dbReference type="ARBA" id="ARBA00022741"/>
    </source>
</evidence>
<keyword evidence="5" id="KW-1003">Cell membrane</keyword>
<evidence type="ECO:0000256" key="7">
    <source>
        <dbReference type="ARBA" id="ARBA00022679"/>
    </source>
</evidence>
<reference evidence="20 21" key="1">
    <citation type="submission" date="2017-03" db="EMBL/GenBank/DDBJ databases">
        <authorList>
            <person name="Afonso C.L."/>
            <person name="Miller P.J."/>
            <person name="Scott M.A."/>
            <person name="Spackman E."/>
            <person name="Goraichik I."/>
            <person name="Dimitrov K.M."/>
            <person name="Suarez D.L."/>
            <person name="Swayne D.E."/>
        </authorList>
    </citation>
    <scope>NUCLEOTIDE SEQUENCE [LARGE SCALE GENOMIC DNA]</scope>
    <source>
        <strain evidence="20 21">CECT 7971</strain>
    </source>
</reference>
<dbReference type="NCBIfam" id="TIGR01007">
    <property type="entry name" value="eps_fam"/>
    <property type="match status" value="1"/>
</dbReference>
<evidence type="ECO:0000256" key="3">
    <source>
        <dbReference type="ARBA" id="ARBA00008883"/>
    </source>
</evidence>
<evidence type="ECO:0000259" key="18">
    <source>
        <dbReference type="Pfam" id="PF13614"/>
    </source>
</evidence>
<sequence>MTETETVDIRGILSMLRRQMRLILISVVIVIGLALMYLFNATSIYTSQALIYVDPSKKDLLSVEQFASGSSSADNSKIDSEVEILRSNRVLFETMNLMGLIKDDEFGPQLSRIDHIKLAVGIEVESPNDPKVLVASTSQKLRNSVDIRRKGLTYLITVSANSENPEKAAEIANTMAEVYIRQQIASKVESALASRDVLQAQIDTARSGLAQSEASFNTFITDNLTRLEAEVGTERFTELQSQLESVRTETLQTQTQIASARTALDEMNWDTLLETLSSDALSALERQRVALEQRLQGTPEGSDEEINLRAGLLTIQTNMEQQAQAAFGSLEQSLALKEDSLDELQGSLRNEVLKGDLSPDTLASIFSLQQESDISQRQYSNLLSRMRDLEAQAMVQVADSRLVSEALPPNFPSAPNRKMILALAMVLATGIGVGLAFINEFLVGGITSLSQLRNIITTGVVIGSVPKVVLTDTQLGVGDLVIDEPMSSFSESLRRIRANIDQELRDTVDGCAIIMVTSANSNEGKSSLSLSLARTYANAGKNVLLIDGDLRKPSQHKLLGVQPNEGFLDYLSNPGGDSDIDRSFYITDSKSRAGVILGRGQADVPTDQLLQTETFLNLMKSARKNMDIIIIDTPPMLPVVDARYIAQHADAIIMAVRYGMTSQSDVREGFVQLEAAKRSKVSIYTVLNCDETKATDNAYYSYNE</sequence>
<evidence type="ECO:0000256" key="14">
    <source>
        <dbReference type="ARBA" id="ARBA00023137"/>
    </source>
</evidence>
<organism evidence="20 21">
    <name type="scientific">Pacificibacter marinus</name>
    <dbReference type="NCBI Taxonomy" id="658057"/>
    <lineage>
        <taxon>Bacteria</taxon>
        <taxon>Pseudomonadati</taxon>
        <taxon>Pseudomonadota</taxon>
        <taxon>Alphaproteobacteria</taxon>
        <taxon>Rhodobacterales</taxon>
        <taxon>Roseobacteraceae</taxon>
        <taxon>Pacificibacter</taxon>
    </lineage>
</organism>
<gene>
    <name evidence="20" type="primary">etk</name>
    <name evidence="20" type="ORF">PAM7971_03091</name>
</gene>
<feature type="domain" description="Tyrosine-protein kinase G-rich" evidence="19">
    <location>
        <begin position="364"/>
        <end position="439"/>
    </location>
</feature>
<dbReference type="PANTHER" id="PTHR32309">
    <property type="entry name" value="TYROSINE-PROTEIN KINASE"/>
    <property type="match status" value="1"/>
</dbReference>
<dbReference type="Pfam" id="PF13807">
    <property type="entry name" value="GNVR"/>
    <property type="match status" value="1"/>
</dbReference>
<dbReference type="SUPFAM" id="SSF52540">
    <property type="entry name" value="P-loop containing nucleoside triphosphate hydrolases"/>
    <property type="match status" value="1"/>
</dbReference>
<dbReference type="InterPro" id="IPR025669">
    <property type="entry name" value="AAA_dom"/>
</dbReference>
<evidence type="ECO:0000256" key="15">
    <source>
        <dbReference type="ARBA" id="ARBA00051245"/>
    </source>
</evidence>
<keyword evidence="8 16" id="KW-0812">Transmembrane</keyword>
<evidence type="ECO:0000313" key="20">
    <source>
        <dbReference type="EMBL" id="SLN59949.1"/>
    </source>
</evidence>
<keyword evidence="21" id="KW-1185">Reference proteome</keyword>
<dbReference type="Pfam" id="PF02706">
    <property type="entry name" value="Wzz"/>
    <property type="match status" value="1"/>
</dbReference>
<keyword evidence="11" id="KW-0067">ATP-binding</keyword>
<dbReference type="Proteomes" id="UP000193307">
    <property type="component" value="Unassembled WGS sequence"/>
</dbReference>
<evidence type="ECO:0000259" key="17">
    <source>
        <dbReference type="Pfam" id="PF02706"/>
    </source>
</evidence>
<keyword evidence="7 20" id="KW-0808">Transferase</keyword>
<dbReference type="Gene3D" id="3.40.50.300">
    <property type="entry name" value="P-loop containing nucleotide triphosphate hydrolases"/>
    <property type="match status" value="1"/>
</dbReference>
<dbReference type="EMBL" id="FWFW01000011">
    <property type="protein sequence ID" value="SLN59949.1"/>
    <property type="molecule type" value="Genomic_DNA"/>
</dbReference>
<dbReference type="CDD" id="cd05387">
    <property type="entry name" value="BY-kinase"/>
    <property type="match status" value="1"/>
</dbReference>
<evidence type="ECO:0000256" key="4">
    <source>
        <dbReference type="ARBA" id="ARBA00011903"/>
    </source>
</evidence>
<dbReference type="EC" id="2.7.10.2" evidence="4"/>
<feature type="domain" description="Polysaccharide chain length determinant N-terminal" evidence="17">
    <location>
        <begin position="5"/>
        <end position="95"/>
    </location>
</feature>
<comment type="catalytic activity">
    <reaction evidence="15">
        <text>L-tyrosyl-[protein] + ATP = O-phospho-L-tyrosyl-[protein] + ADP + H(+)</text>
        <dbReference type="Rhea" id="RHEA:10596"/>
        <dbReference type="Rhea" id="RHEA-COMP:10136"/>
        <dbReference type="Rhea" id="RHEA-COMP:20101"/>
        <dbReference type="ChEBI" id="CHEBI:15378"/>
        <dbReference type="ChEBI" id="CHEBI:30616"/>
        <dbReference type="ChEBI" id="CHEBI:46858"/>
        <dbReference type="ChEBI" id="CHEBI:61978"/>
        <dbReference type="ChEBI" id="CHEBI:456216"/>
        <dbReference type="EC" id="2.7.10.2"/>
    </reaction>
</comment>
<dbReference type="OrthoDB" id="230260at2"/>
<dbReference type="GO" id="GO:0005886">
    <property type="term" value="C:plasma membrane"/>
    <property type="evidence" value="ECO:0007669"/>
    <property type="project" value="UniProtKB-SubCell"/>
</dbReference>